<feature type="transmembrane region" description="Helical" evidence="6">
    <location>
        <begin position="87"/>
        <end position="112"/>
    </location>
</feature>
<keyword evidence="3 6" id="KW-0812">Transmembrane</keyword>
<dbReference type="InterPro" id="IPR019547">
    <property type="entry name" value="Lipid_desat"/>
</dbReference>
<reference evidence="8 9" key="1">
    <citation type="submission" date="2013-04" db="EMBL/GenBank/DDBJ databases">
        <title>Hyphomonas sp. T24B3 Genome Sequencing.</title>
        <authorList>
            <person name="Lai Q."/>
            <person name="Shao Z."/>
        </authorList>
    </citation>
    <scope>NUCLEOTIDE SEQUENCE [LARGE SCALE GENOMIC DNA]</scope>
    <source>
        <strain evidence="8 9">T24B3</strain>
    </source>
</reference>
<dbReference type="PANTHER" id="PTHR48230">
    <property type="match status" value="1"/>
</dbReference>
<evidence type="ECO:0000256" key="2">
    <source>
        <dbReference type="ARBA" id="ARBA00007620"/>
    </source>
</evidence>
<evidence type="ECO:0000256" key="6">
    <source>
        <dbReference type="SAM" id="Phobius"/>
    </source>
</evidence>
<evidence type="ECO:0000256" key="5">
    <source>
        <dbReference type="ARBA" id="ARBA00023136"/>
    </source>
</evidence>
<evidence type="ECO:0000313" key="9">
    <source>
        <dbReference type="Proteomes" id="UP000249123"/>
    </source>
</evidence>
<keyword evidence="4 6" id="KW-1133">Transmembrane helix</keyword>
<comment type="subcellular location">
    <subcellularLocation>
        <location evidence="1">Membrane</location>
        <topology evidence="1">Multi-pass membrane protein</topology>
    </subcellularLocation>
</comment>
<proteinExistence type="inferred from homology"/>
<accession>A0A8B2PV89</accession>
<dbReference type="Pfam" id="PF10520">
    <property type="entry name" value="Lipid_desat"/>
    <property type="match status" value="1"/>
</dbReference>
<evidence type="ECO:0000256" key="3">
    <source>
        <dbReference type="ARBA" id="ARBA00022692"/>
    </source>
</evidence>
<evidence type="ECO:0000256" key="4">
    <source>
        <dbReference type="ARBA" id="ARBA00022989"/>
    </source>
</evidence>
<comment type="similarity">
    <text evidence="2">Belongs to the fatty acid desaturase CarF family.</text>
</comment>
<dbReference type="PANTHER" id="PTHR48230:SF1">
    <property type="entry name" value="LIPID DESATURASE DOMAIN-CONTAINING PROTEIN"/>
    <property type="match status" value="1"/>
</dbReference>
<evidence type="ECO:0000256" key="1">
    <source>
        <dbReference type="ARBA" id="ARBA00004141"/>
    </source>
</evidence>
<dbReference type="AlphaFoldDB" id="A0A8B2PV89"/>
<dbReference type="GO" id="GO:0016020">
    <property type="term" value="C:membrane"/>
    <property type="evidence" value="ECO:0007669"/>
    <property type="project" value="UniProtKB-SubCell"/>
</dbReference>
<dbReference type="Proteomes" id="UP000249123">
    <property type="component" value="Unassembled WGS sequence"/>
</dbReference>
<keyword evidence="9" id="KW-1185">Reference proteome</keyword>
<feature type="domain" description="Lipid desaturase" evidence="7">
    <location>
        <begin position="28"/>
        <end position="191"/>
    </location>
</feature>
<name>A0A8B2PV89_9PROT</name>
<comment type="caution">
    <text evidence="8">The sequence shown here is derived from an EMBL/GenBank/DDBJ whole genome shotgun (WGS) entry which is preliminary data.</text>
</comment>
<feature type="transmembrane region" description="Helical" evidence="6">
    <location>
        <begin position="20"/>
        <end position="40"/>
    </location>
</feature>
<sequence>MQEGGGPMPVTITLTIAKSLASILGGLFFADLISGLIHWFEDRYGNPKWPILGQTIRANQEHHFKPRAFLQGTFFTRNREVVVVGTIFLALFWGTATLNLFTGSAVFFGVFANEFHRAAHRSPKENGRLITLLHKTGLAQSFKHHAAHHRQGKDTHYCVITNYTNPVLERIGLFPALERVIRTITGKVPRLDESVNPRYRKAA</sequence>
<evidence type="ECO:0000313" key="8">
    <source>
        <dbReference type="EMBL" id="RAN36133.1"/>
    </source>
</evidence>
<dbReference type="InterPro" id="IPR053335">
    <property type="entry name" value="Fatty_acid_desaturase_CarF"/>
</dbReference>
<dbReference type="OrthoDB" id="337685at2"/>
<organism evidence="8 9">
    <name type="scientific">Hyphomonas pacifica</name>
    <dbReference type="NCBI Taxonomy" id="1280941"/>
    <lineage>
        <taxon>Bacteria</taxon>
        <taxon>Pseudomonadati</taxon>
        <taxon>Pseudomonadota</taxon>
        <taxon>Alphaproteobacteria</taxon>
        <taxon>Hyphomonadales</taxon>
        <taxon>Hyphomonadaceae</taxon>
        <taxon>Hyphomonas</taxon>
    </lineage>
</organism>
<protein>
    <recommendedName>
        <fullName evidence="7">Lipid desaturase domain-containing protein</fullName>
    </recommendedName>
</protein>
<gene>
    <name evidence="8" type="ORF">HY3_00715</name>
</gene>
<dbReference type="EMBL" id="AWFB01000001">
    <property type="protein sequence ID" value="RAN36133.1"/>
    <property type="molecule type" value="Genomic_DNA"/>
</dbReference>
<evidence type="ECO:0000259" key="7">
    <source>
        <dbReference type="Pfam" id="PF10520"/>
    </source>
</evidence>
<keyword evidence="5 6" id="KW-0472">Membrane</keyword>